<evidence type="ECO:0000259" key="1">
    <source>
        <dbReference type="Pfam" id="PF07734"/>
    </source>
</evidence>
<dbReference type="InterPro" id="IPR011043">
    <property type="entry name" value="Gal_Oxase/kelch_b-propeller"/>
</dbReference>
<dbReference type="Proteomes" id="UP000467841">
    <property type="component" value="Unassembled WGS sequence"/>
</dbReference>
<gene>
    <name evidence="2" type="ORF">MERR_LOCUS31673</name>
</gene>
<dbReference type="PANTHER" id="PTHR31672:SF13">
    <property type="entry name" value="F-BOX PROTEIN CPR30-LIKE"/>
    <property type="match status" value="1"/>
</dbReference>
<dbReference type="NCBIfam" id="TIGR01640">
    <property type="entry name" value="F_box_assoc_1"/>
    <property type="match status" value="1"/>
</dbReference>
<dbReference type="AlphaFoldDB" id="A0A6D2JXC7"/>
<protein>
    <recommendedName>
        <fullName evidence="1">F-box associated beta-propeller type 1 domain-containing protein</fullName>
    </recommendedName>
</protein>
<dbReference type="SUPFAM" id="SSF50965">
    <property type="entry name" value="Galactose oxidase, central domain"/>
    <property type="match status" value="1"/>
</dbReference>
<dbReference type="InterPro" id="IPR006527">
    <property type="entry name" value="F-box-assoc_dom_typ1"/>
</dbReference>
<keyword evidence="3" id="KW-1185">Reference proteome</keyword>
<reference evidence="2" key="1">
    <citation type="submission" date="2020-01" db="EMBL/GenBank/DDBJ databases">
        <authorList>
            <person name="Mishra B."/>
        </authorList>
    </citation>
    <scope>NUCLEOTIDE SEQUENCE [LARGE SCALE GENOMIC DNA]</scope>
</reference>
<dbReference type="OrthoDB" id="1031700at2759"/>
<accession>A0A6D2JXC7</accession>
<evidence type="ECO:0000313" key="3">
    <source>
        <dbReference type="Proteomes" id="UP000467841"/>
    </source>
</evidence>
<name>A0A6D2JXC7_9BRAS</name>
<organism evidence="2 3">
    <name type="scientific">Microthlaspi erraticum</name>
    <dbReference type="NCBI Taxonomy" id="1685480"/>
    <lineage>
        <taxon>Eukaryota</taxon>
        <taxon>Viridiplantae</taxon>
        <taxon>Streptophyta</taxon>
        <taxon>Embryophyta</taxon>
        <taxon>Tracheophyta</taxon>
        <taxon>Spermatophyta</taxon>
        <taxon>Magnoliopsida</taxon>
        <taxon>eudicotyledons</taxon>
        <taxon>Gunneridae</taxon>
        <taxon>Pentapetalae</taxon>
        <taxon>rosids</taxon>
        <taxon>malvids</taxon>
        <taxon>Brassicales</taxon>
        <taxon>Brassicaceae</taxon>
        <taxon>Coluteocarpeae</taxon>
        <taxon>Microthlaspi</taxon>
    </lineage>
</organism>
<dbReference type="InterPro" id="IPR050796">
    <property type="entry name" value="SCF_F-box_component"/>
</dbReference>
<sequence length="346" mass="39793">MNSKVCSLSFHHKKEEDSGLVDLSINQVDLLNQVEISHVFHCDGLLLCVAKDSSKLVVWNPYLYQTRCIVPTQRFPLYGMYALGYDMNRNHKILRFVDDIDCSGTRPTERITGCEIYEIRSNSWRVLEVTPDWETRNYGRGVSVKGNTYLFATERLCDEYGWVSEVKDFLLCFDFTRERFGPRLPIPFHSYEDQSVALSCVRDEQLAVMYCKDGGNDDICGSVEIWVTTRIEPESMSWSKFLRVEMRPFRITGVRVDQYRGSFFVDEEERVAVVFDLDSYHPPTRTTRYHTAFIHGEDGYLKSVSLGEAPCPGPRCPITGFIAEVYIPPLVCSSSYRPSLVQVKLT</sequence>
<evidence type="ECO:0000313" key="2">
    <source>
        <dbReference type="EMBL" id="CAA7044438.1"/>
    </source>
</evidence>
<proteinExistence type="predicted"/>
<dbReference type="InterPro" id="IPR017451">
    <property type="entry name" value="F-box-assoc_interact_dom"/>
</dbReference>
<dbReference type="EMBL" id="CACVBM020001299">
    <property type="protein sequence ID" value="CAA7044438.1"/>
    <property type="molecule type" value="Genomic_DNA"/>
</dbReference>
<dbReference type="Pfam" id="PF07734">
    <property type="entry name" value="FBA_1"/>
    <property type="match status" value="1"/>
</dbReference>
<feature type="domain" description="F-box associated beta-propeller type 1" evidence="1">
    <location>
        <begin position="1"/>
        <end position="343"/>
    </location>
</feature>
<dbReference type="PANTHER" id="PTHR31672">
    <property type="entry name" value="BNACNNG10540D PROTEIN"/>
    <property type="match status" value="1"/>
</dbReference>
<comment type="caution">
    <text evidence="2">The sequence shown here is derived from an EMBL/GenBank/DDBJ whole genome shotgun (WGS) entry which is preliminary data.</text>
</comment>